<dbReference type="GO" id="GO:0008198">
    <property type="term" value="F:ferrous iron binding"/>
    <property type="evidence" value="ECO:0007669"/>
    <property type="project" value="TreeGrafter"/>
</dbReference>
<dbReference type="RefSeq" id="WP_061523729.1">
    <property type="nucleotide sequence ID" value="NZ_JRHX01000015.1"/>
</dbReference>
<evidence type="ECO:0000313" key="1">
    <source>
        <dbReference type="EMBL" id="KXZ72835.1"/>
    </source>
</evidence>
<comment type="caution">
    <text evidence="1">The sequence shown here is derived from an EMBL/GenBank/DDBJ whole genome shotgun (WGS) entry which is preliminary data.</text>
</comment>
<dbReference type="PANTHER" id="PTHR37532">
    <property type="entry name" value="PROTEIN ISCX"/>
    <property type="match status" value="1"/>
</dbReference>
<dbReference type="InterPro" id="IPR007479">
    <property type="entry name" value="ISC_FeS_clus_asmbl_IscsX"/>
</dbReference>
<dbReference type="GO" id="GO:0016226">
    <property type="term" value="P:iron-sulfur cluster assembly"/>
    <property type="evidence" value="ECO:0007669"/>
    <property type="project" value="UniProtKB-UniRule"/>
</dbReference>
<dbReference type="GO" id="GO:0005829">
    <property type="term" value="C:cytosol"/>
    <property type="evidence" value="ECO:0007669"/>
    <property type="project" value="TreeGrafter"/>
</dbReference>
<dbReference type="Pfam" id="PF04384">
    <property type="entry name" value="Fe-S_assembly"/>
    <property type="match status" value="1"/>
</dbReference>
<gene>
    <name evidence="1" type="ORF">AVENLUH13518_00253</name>
</gene>
<reference evidence="1 2" key="1">
    <citation type="journal article" date="2016" name="Sci. Rep.">
        <title>Genomic and phenotypic characterization of the species Acinetobacter venetianus.</title>
        <authorList>
            <person name="Fondi M."/>
            <person name="Maida I."/>
            <person name="Perrin E."/>
            <person name="Orlandini V."/>
            <person name="La Torre L."/>
            <person name="Bosi E."/>
            <person name="Negroni A."/>
            <person name="Zanaroli G."/>
            <person name="Fava F."/>
            <person name="Decorosi F."/>
            <person name="Giovannetti L."/>
            <person name="Viti C."/>
            <person name="Vaneechoutte M."/>
            <person name="Dijkshoorn L."/>
            <person name="Fani R."/>
        </authorList>
    </citation>
    <scope>NUCLEOTIDE SEQUENCE [LARGE SCALE GENOMIC DNA]</scope>
    <source>
        <strain evidence="1 2">LUH13518</strain>
    </source>
</reference>
<dbReference type="InterPro" id="IPR036762">
    <property type="entry name" value="IscX-like_sf"/>
</dbReference>
<evidence type="ECO:0008006" key="3">
    <source>
        <dbReference type="Google" id="ProtNLM"/>
    </source>
</evidence>
<dbReference type="NCBIfam" id="TIGR03412">
    <property type="entry name" value="iscX_yfhJ"/>
    <property type="match status" value="1"/>
</dbReference>
<evidence type="ECO:0000313" key="2">
    <source>
        <dbReference type="Proteomes" id="UP000075544"/>
    </source>
</evidence>
<organism evidence="1 2">
    <name type="scientific">Acinetobacter venetianus</name>
    <dbReference type="NCBI Taxonomy" id="52133"/>
    <lineage>
        <taxon>Bacteria</taxon>
        <taxon>Pseudomonadati</taxon>
        <taxon>Pseudomonadota</taxon>
        <taxon>Gammaproteobacteria</taxon>
        <taxon>Moraxellales</taxon>
        <taxon>Moraxellaceae</taxon>
        <taxon>Acinetobacter</taxon>
    </lineage>
</organism>
<dbReference type="EMBL" id="JRHX01000015">
    <property type="protein sequence ID" value="KXZ72835.1"/>
    <property type="molecule type" value="Genomic_DNA"/>
</dbReference>
<accession>A0A150HZT3</accession>
<proteinExistence type="predicted"/>
<dbReference type="PIRSF" id="PIRSF039003">
    <property type="entry name" value="IscX"/>
    <property type="match status" value="1"/>
</dbReference>
<dbReference type="SUPFAM" id="SSF140319">
    <property type="entry name" value="IscX-like"/>
    <property type="match status" value="1"/>
</dbReference>
<dbReference type="Proteomes" id="UP000075544">
    <property type="component" value="Unassembled WGS sequence"/>
</dbReference>
<name>A0A150HZT3_9GAMM</name>
<dbReference type="AlphaFoldDB" id="A0A150HZT3"/>
<protein>
    <recommendedName>
        <fullName evidence="3">FeS assembly protein IscX</fullName>
    </recommendedName>
</protein>
<dbReference type="Gene3D" id="1.10.10.600">
    <property type="entry name" value="IscX-like"/>
    <property type="match status" value="1"/>
</dbReference>
<dbReference type="PANTHER" id="PTHR37532:SF1">
    <property type="entry name" value="PROTEIN ISCX"/>
    <property type="match status" value="1"/>
</dbReference>
<sequence>MGLRWTDTIDIAIELVEAHPDVDPQWIRFTDLHAWVSALPEFNDDPNKSTEGLLEAIQMAWLDEVR</sequence>
<dbReference type="PATRIC" id="fig|52133.19.peg.271"/>